<dbReference type="Proteomes" id="UP000321393">
    <property type="component" value="Unassembled WGS sequence"/>
</dbReference>
<evidence type="ECO:0000259" key="2">
    <source>
        <dbReference type="PROSITE" id="PS50994"/>
    </source>
</evidence>
<organism evidence="3 4">
    <name type="scientific">Cucumis melo var. makuwa</name>
    <name type="common">Oriental melon</name>
    <dbReference type="NCBI Taxonomy" id="1194695"/>
    <lineage>
        <taxon>Eukaryota</taxon>
        <taxon>Viridiplantae</taxon>
        <taxon>Streptophyta</taxon>
        <taxon>Embryophyta</taxon>
        <taxon>Tracheophyta</taxon>
        <taxon>Spermatophyta</taxon>
        <taxon>Magnoliopsida</taxon>
        <taxon>eudicotyledons</taxon>
        <taxon>Gunneridae</taxon>
        <taxon>Pentapetalae</taxon>
        <taxon>rosids</taxon>
        <taxon>fabids</taxon>
        <taxon>Cucurbitales</taxon>
        <taxon>Cucurbitaceae</taxon>
        <taxon>Benincaseae</taxon>
        <taxon>Cucumis</taxon>
    </lineage>
</organism>
<feature type="region of interest" description="Disordered" evidence="1">
    <location>
        <begin position="265"/>
        <end position="290"/>
    </location>
</feature>
<feature type="domain" description="Integrase catalytic" evidence="2">
    <location>
        <begin position="1"/>
        <end position="156"/>
    </location>
</feature>
<dbReference type="STRING" id="1194695.A0A5A7ULI0"/>
<comment type="caution">
    <text evidence="3">The sequence shown here is derived from an EMBL/GenBank/DDBJ whole genome shotgun (WGS) entry which is preliminary data.</text>
</comment>
<dbReference type="InterPro" id="IPR036397">
    <property type="entry name" value="RNaseH_sf"/>
</dbReference>
<dbReference type="PANTHER" id="PTHR42648:SF28">
    <property type="entry name" value="TRANSPOSON-ENCODED PROTEIN WITH RIBONUCLEASE H-LIKE AND RETROVIRUS ZINC FINGER-LIKE DOMAINS"/>
    <property type="match status" value="1"/>
</dbReference>
<dbReference type="Pfam" id="PF25597">
    <property type="entry name" value="SH3_retrovirus"/>
    <property type="match status" value="1"/>
</dbReference>
<accession>A0A5A7ULI0</accession>
<evidence type="ECO:0000313" key="4">
    <source>
        <dbReference type="Proteomes" id="UP000321393"/>
    </source>
</evidence>
<dbReference type="EMBL" id="SSTE01008362">
    <property type="protein sequence ID" value="KAA0055938.1"/>
    <property type="molecule type" value="Genomic_DNA"/>
</dbReference>
<dbReference type="Gene3D" id="3.30.420.10">
    <property type="entry name" value="Ribonuclease H-like superfamily/Ribonuclease H"/>
    <property type="match status" value="1"/>
</dbReference>
<dbReference type="AlphaFoldDB" id="A0A5A7ULI0"/>
<dbReference type="PANTHER" id="PTHR42648">
    <property type="entry name" value="TRANSPOSASE, PUTATIVE-RELATED"/>
    <property type="match status" value="1"/>
</dbReference>
<evidence type="ECO:0000313" key="3">
    <source>
        <dbReference type="EMBL" id="KAA0055938.1"/>
    </source>
</evidence>
<name>A0A5A7ULI0_CUCMM</name>
<protein>
    <submittedName>
        <fullName evidence="3">Retrovirus-related Pol polyprotein from transposon TNT 1-94</fullName>
    </submittedName>
</protein>
<dbReference type="OrthoDB" id="1429646at2759"/>
<dbReference type="InterPro" id="IPR039537">
    <property type="entry name" value="Retrotran_Ty1/copia-like"/>
</dbReference>
<dbReference type="InterPro" id="IPR057670">
    <property type="entry name" value="SH3_retrovirus"/>
</dbReference>
<dbReference type="InterPro" id="IPR001584">
    <property type="entry name" value="Integrase_cat-core"/>
</dbReference>
<sequence>MTSWNGQQYFNTFIDDYSRYGDELGRYDELGEQRLEPFELGEQRLEPFNTFIDDYLILEYYGRYDELGEQRLEPFAKDQEECGIVPQYTMLGKPSMNSVAERRNRILKDMVRSIISHSFLPESLWGEALKTATYILNRVPSKAVAKTPYKLWTGKKPSIMHLHIWGCSVEDRTYRPNERKLDPRTISCYFVRHSKHSRSLKFYDPTSKLFFETGNAKFLENVEFEGEDNIKKVVFEEELVSLPNVGIDDIHTPIPDFTMEPIMQQDDNEVPKVQTQQSQEVPLRRSTREK</sequence>
<dbReference type="GO" id="GO:0015074">
    <property type="term" value="P:DNA integration"/>
    <property type="evidence" value="ECO:0007669"/>
    <property type="project" value="InterPro"/>
</dbReference>
<dbReference type="InterPro" id="IPR012337">
    <property type="entry name" value="RNaseH-like_sf"/>
</dbReference>
<reference evidence="3 4" key="1">
    <citation type="submission" date="2019-08" db="EMBL/GenBank/DDBJ databases">
        <title>Draft genome sequences of two oriental melons (Cucumis melo L. var makuwa).</title>
        <authorList>
            <person name="Kwon S.-Y."/>
        </authorList>
    </citation>
    <scope>NUCLEOTIDE SEQUENCE [LARGE SCALE GENOMIC DNA]</scope>
    <source>
        <strain evidence="4">cv. SW 3</strain>
        <tissue evidence="3">Leaf</tissue>
    </source>
</reference>
<dbReference type="SUPFAM" id="SSF53098">
    <property type="entry name" value="Ribonuclease H-like"/>
    <property type="match status" value="1"/>
</dbReference>
<dbReference type="PROSITE" id="PS50994">
    <property type="entry name" value="INTEGRASE"/>
    <property type="match status" value="1"/>
</dbReference>
<evidence type="ECO:0000256" key="1">
    <source>
        <dbReference type="SAM" id="MobiDB-lite"/>
    </source>
</evidence>
<dbReference type="GO" id="GO:0003676">
    <property type="term" value="F:nucleic acid binding"/>
    <property type="evidence" value="ECO:0007669"/>
    <property type="project" value="InterPro"/>
</dbReference>
<gene>
    <name evidence="3" type="ORF">E6C27_scaffold319G00620</name>
</gene>
<proteinExistence type="predicted"/>